<keyword evidence="4" id="KW-0808">Transferase</keyword>
<proteinExistence type="inferred from homology"/>
<dbReference type="Gene3D" id="3.30.70.370">
    <property type="match status" value="1"/>
</dbReference>
<reference evidence="9 10" key="1">
    <citation type="submission" date="2011-02" db="EMBL/GenBank/DDBJ databases">
        <title>The Genome Sequence of Sphaeroforma arctica JP610.</title>
        <authorList>
            <consortium name="The Broad Institute Genome Sequencing Platform"/>
            <person name="Russ C."/>
            <person name="Cuomo C."/>
            <person name="Young S.K."/>
            <person name="Zeng Q."/>
            <person name="Gargeya S."/>
            <person name="Alvarado L."/>
            <person name="Berlin A."/>
            <person name="Chapman S.B."/>
            <person name="Chen Z."/>
            <person name="Freedman E."/>
            <person name="Gellesch M."/>
            <person name="Goldberg J."/>
            <person name="Griggs A."/>
            <person name="Gujja S."/>
            <person name="Heilman E."/>
            <person name="Heiman D."/>
            <person name="Howarth C."/>
            <person name="Mehta T."/>
            <person name="Neiman D."/>
            <person name="Pearson M."/>
            <person name="Roberts A."/>
            <person name="Saif S."/>
            <person name="Shea T."/>
            <person name="Shenoy N."/>
            <person name="Sisk P."/>
            <person name="Stolte C."/>
            <person name="Sykes S."/>
            <person name="White J."/>
            <person name="Yandava C."/>
            <person name="Burger G."/>
            <person name="Gray M.W."/>
            <person name="Holland P.W.H."/>
            <person name="King N."/>
            <person name="Lang F.B.F."/>
            <person name="Roger A.J."/>
            <person name="Ruiz-Trillo I."/>
            <person name="Haas B."/>
            <person name="Nusbaum C."/>
            <person name="Birren B."/>
        </authorList>
    </citation>
    <scope>NUCLEOTIDE SEQUENCE [LARGE SCALE GENOMIC DNA]</scope>
    <source>
        <strain evidence="9 10">JP610</strain>
    </source>
</reference>
<dbReference type="GO" id="GO:0034245">
    <property type="term" value="C:mitochondrial DNA-directed RNA polymerase complex"/>
    <property type="evidence" value="ECO:0007669"/>
    <property type="project" value="TreeGrafter"/>
</dbReference>
<dbReference type="EC" id="2.7.7.6" evidence="2"/>
<evidence type="ECO:0000256" key="6">
    <source>
        <dbReference type="ARBA" id="ARBA00023163"/>
    </source>
</evidence>
<dbReference type="SUPFAM" id="SSF56672">
    <property type="entry name" value="DNA/RNA polymerases"/>
    <property type="match status" value="1"/>
</dbReference>
<dbReference type="InterPro" id="IPR046950">
    <property type="entry name" value="DNA-dir_Rpol_C_phage-type"/>
</dbReference>
<keyword evidence="6" id="KW-0804">Transcription</keyword>
<dbReference type="Pfam" id="PF00940">
    <property type="entry name" value="RNA_pol"/>
    <property type="match status" value="1"/>
</dbReference>
<evidence type="ECO:0000256" key="2">
    <source>
        <dbReference type="ARBA" id="ARBA00012418"/>
    </source>
</evidence>
<evidence type="ECO:0000256" key="4">
    <source>
        <dbReference type="ARBA" id="ARBA00022679"/>
    </source>
</evidence>
<dbReference type="eggNOG" id="KOG1038">
    <property type="taxonomic scope" value="Eukaryota"/>
</dbReference>
<dbReference type="GO" id="GO:0003899">
    <property type="term" value="F:DNA-directed RNA polymerase activity"/>
    <property type="evidence" value="ECO:0007669"/>
    <property type="project" value="UniProtKB-EC"/>
</dbReference>
<evidence type="ECO:0000259" key="8">
    <source>
        <dbReference type="Pfam" id="PF00940"/>
    </source>
</evidence>
<dbReference type="OrthoDB" id="276422at2759"/>
<dbReference type="InterPro" id="IPR043502">
    <property type="entry name" value="DNA/RNA_pol_sf"/>
</dbReference>
<evidence type="ECO:0000313" key="9">
    <source>
        <dbReference type="EMBL" id="KNC74739.1"/>
    </source>
</evidence>
<evidence type="ECO:0000256" key="7">
    <source>
        <dbReference type="ARBA" id="ARBA00048552"/>
    </source>
</evidence>
<name>A0A0L0FD94_9EUKA</name>
<evidence type="ECO:0000256" key="5">
    <source>
        <dbReference type="ARBA" id="ARBA00022695"/>
    </source>
</evidence>
<protein>
    <recommendedName>
        <fullName evidence="2">DNA-directed RNA polymerase</fullName>
        <ecNumber evidence="2">2.7.7.6</ecNumber>
    </recommendedName>
</protein>
<evidence type="ECO:0000256" key="1">
    <source>
        <dbReference type="ARBA" id="ARBA00009493"/>
    </source>
</evidence>
<dbReference type="RefSeq" id="XP_014148641.1">
    <property type="nucleotide sequence ID" value="XM_014293166.1"/>
</dbReference>
<dbReference type="GeneID" id="25913226"/>
<sequence>NCRTDVGPKSKVNVQRQKSAFPPNFVHSLDATHMLITATMCSKKNILFASVHDSYWTHAGSVEDMNILIRDAFVELHRQPILDQLLQFWKAHYGGLNMIQGARAKKVKLLPLPKRGIIDLEKVKNSPYFFD</sequence>
<keyword evidence="5" id="KW-0548">Nucleotidyltransferase</keyword>
<feature type="domain" description="DNA-directed RNA polymerase C-terminal" evidence="8">
    <location>
        <begin position="9"/>
        <end position="100"/>
    </location>
</feature>
<accession>A0A0L0FD94</accession>
<feature type="non-terminal residue" evidence="9">
    <location>
        <position position="1"/>
    </location>
</feature>
<keyword evidence="3" id="KW-0240">DNA-directed RNA polymerase</keyword>
<evidence type="ECO:0000256" key="3">
    <source>
        <dbReference type="ARBA" id="ARBA00022478"/>
    </source>
</evidence>
<comment type="catalytic activity">
    <reaction evidence="7">
        <text>RNA(n) + a ribonucleoside 5'-triphosphate = RNA(n+1) + diphosphate</text>
        <dbReference type="Rhea" id="RHEA:21248"/>
        <dbReference type="Rhea" id="RHEA-COMP:14527"/>
        <dbReference type="Rhea" id="RHEA-COMP:17342"/>
        <dbReference type="ChEBI" id="CHEBI:33019"/>
        <dbReference type="ChEBI" id="CHEBI:61557"/>
        <dbReference type="ChEBI" id="CHEBI:140395"/>
        <dbReference type="EC" id="2.7.7.6"/>
    </reaction>
</comment>
<dbReference type="Proteomes" id="UP000054560">
    <property type="component" value="Unassembled WGS sequence"/>
</dbReference>
<dbReference type="PANTHER" id="PTHR10102">
    <property type="entry name" value="DNA-DIRECTED RNA POLYMERASE, MITOCHONDRIAL"/>
    <property type="match status" value="1"/>
</dbReference>
<dbReference type="STRING" id="667725.A0A0L0FD94"/>
<dbReference type="GO" id="GO:0006390">
    <property type="term" value="P:mitochondrial transcription"/>
    <property type="evidence" value="ECO:0007669"/>
    <property type="project" value="TreeGrafter"/>
</dbReference>
<organism evidence="9 10">
    <name type="scientific">Sphaeroforma arctica JP610</name>
    <dbReference type="NCBI Taxonomy" id="667725"/>
    <lineage>
        <taxon>Eukaryota</taxon>
        <taxon>Ichthyosporea</taxon>
        <taxon>Ichthyophonida</taxon>
        <taxon>Sphaeroforma</taxon>
    </lineage>
</organism>
<dbReference type="EMBL" id="KQ244127">
    <property type="protein sequence ID" value="KNC74739.1"/>
    <property type="molecule type" value="Genomic_DNA"/>
</dbReference>
<dbReference type="InterPro" id="IPR002092">
    <property type="entry name" value="DNA-dir_Rpol_phage-type"/>
</dbReference>
<keyword evidence="10" id="KW-1185">Reference proteome</keyword>
<gene>
    <name evidence="9" type="ORF">SARC_12722</name>
</gene>
<comment type="similarity">
    <text evidence="1">Belongs to the phage and mitochondrial RNA polymerase family.</text>
</comment>
<evidence type="ECO:0000313" key="10">
    <source>
        <dbReference type="Proteomes" id="UP000054560"/>
    </source>
</evidence>
<dbReference type="GO" id="GO:0001018">
    <property type="term" value="F:mitochondrial promoter sequence-specific DNA binding"/>
    <property type="evidence" value="ECO:0007669"/>
    <property type="project" value="TreeGrafter"/>
</dbReference>
<dbReference type="AlphaFoldDB" id="A0A0L0FD94"/>
<dbReference type="PANTHER" id="PTHR10102:SF0">
    <property type="entry name" value="DNA-DIRECTED RNA POLYMERASE, MITOCHONDRIAL"/>
    <property type="match status" value="1"/>
</dbReference>